<dbReference type="OrthoDB" id="9790913at2"/>
<evidence type="ECO:0000256" key="3">
    <source>
        <dbReference type="ARBA" id="ARBA00022723"/>
    </source>
</evidence>
<sequence length="123" mass="13927">MPSMYKRVGGAATVKRIVAEYHEGLSGVPYFSSRFENTDMEELADRHRRFLTWVLDGPAAFDSAEDRRRVAERRLPPEAFDGAMSVLRSVLDRHLGGSADIEHVMRAVQRREPLIVNPDDEDG</sequence>
<evidence type="ECO:0000256" key="1">
    <source>
        <dbReference type="ARBA" id="ARBA00022448"/>
    </source>
</evidence>
<dbReference type="Proteomes" id="UP000229498">
    <property type="component" value="Unassembled WGS sequence"/>
</dbReference>
<dbReference type="InterPro" id="IPR012292">
    <property type="entry name" value="Globin/Proto"/>
</dbReference>
<accession>A0A2M9FXL2</accession>
<dbReference type="InterPro" id="IPR009050">
    <property type="entry name" value="Globin-like_sf"/>
</dbReference>
<dbReference type="GO" id="GO:0046872">
    <property type="term" value="F:metal ion binding"/>
    <property type="evidence" value="ECO:0007669"/>
    <property type="project" value="UniProtKB-KW"/>
</dbReference>
<evidence type="ECO:0000313" key="5">
    <source>
        <dbReference type="EMBL" id="PJK28201.1"/>
    </source>
</evidence>
<proteinExistence type="predicted"/>
<keyword evidence="1" id="KW-0813">Transport</keyword>
<evidence type="ECO:0000256" key="2">
    <source>
        <dbReference type="ARBA" id="ARBA00022617"/>
    </source>
</evidence>
<dbReference type="Pfam" id="PF01152">
    <property type="entry name" value="Bac_globin"/>
    <property type="match status" value="1"/>
</dbReference>
<keyword evidence="6" id="KW-1185">Reference proteome</keyword>
<keyword evidence="2" id="KW-0349">Heme</keyword>
<evidence type="ECO:0000256" key="4">
    <source>
        <dbReference type="ARBA" id="ARBA00023004"/>
    </source>
</evidence>
<comment type="caution">
    <text evidence="5">The sequence shown here is derived from an EMBL/GenBank/DDBJ whole genome shotgun (WGS) entry which is preliminary data.</text>
</comment>
<dbReference type="GO" id="GO:0020037">
    <property type="term" value="F:heme binding"/>
    <property type="evidence" value="ECO:0007669"/>
    <property type="project" value="InterPro"/>
</dbReference>
<dbReference type="EMBL" id="PHIG01000047">
    <property type="protein sequence ID" value="PJK28201.1"/>
    <property type="molecule type" value="Genomic_DNA"/>
</dbReference>
<dbReference type="Gene3D" id="1.10.490.10">
    <property type="entry name" value="Globins"/>
    <property type="match status" value="1"/>
</dbReference>
<gene>
    <name evidence="5" type="ORF">CVT23_17640</name>
</gene>
<protein>
    <recommendedName>
        <fullName evidence="7">Group 1 truncated hemoglobin</fullName>
    </recommendedName>
</protein>
<evidence type="ECO:0000313" key="6">
    <source>
        <dbReference type="Proteomes" id="UP000229498"/>
    </source>
</evidence>
<dbReference type="AlphaFoldDB" id="A0A2M9FXL2"/>
<organism evidence="5 6">
    <name type="scientific">Minwuia thermotolerans</name>
    <dbReference type="NCBI Taxonomy" id="2056226"/>
    <lineage>
        <taxon>Bacteria</taxon>
        <taxon>Pseudomonadati</taxon>
        <taxon>Pseudomonadota</taxon>
        <taxon>Alphaproteobacteria</taxon>
        <taxon>Minwuiales</taxon>
        <taxon>Minwuiaceae</taxon>
        <taxon>Minwuia</taxon>
    </lineage>
</organism>
<evidence type="ECO:0008006" key="7">
    <source>
        <dbReference type="Google" id="ProtNLM"/>
    </source>
</evidence>
<name>A0A2M9FXL2_9PROT</name>
<dbReference type="SUPFAM" id="SSF46458">
    <property type="entry name" value="Globin-like"/>
    <property type="match status" value="1"/>
</dbReference>
<keyword evidence="4" id="KW-0408">Iron</keyword>
<reference evidence="5 6" key="1">
    <citation type="submission" date="2017-11" db="EMBL/GenBank/DDBJ databases">
        <title>Draft genome sequence of Rhizobiales bacterium SY3-13.</title>
        <authorList>
            <person name="Sun C."/>
        </authorList>
    </citation>
    <scope>NUCLEOTIDE SEQUENCE [LARGE SCALE GENOMIC DNA]</scope>
    <source>
        <strain evidence="5 6">SY3-13</strain>
    </source>
</reference>
<keyword evidence="3" id="KW-0479">Metal-binding</keyword>
<dbReference type="InterPro" id="IPR001486">
    <property type="entry name" value="Hemoglobin_trunc"/>
</dbReference>
<dbReference type="GO" id="GO:0019825">
    <property type="term" value="F:oxygen binding"/>
    <property type="evidence" value="ECO:0007669"/>
    <property type="project" value="InterPro"/>
</dbReference>